<dbReference type="AlphaFoldDB" id="A7TL12"/>
<reference evidence="4 5" key="1">
    <citation type="journal article" date="2007" name="Proc. Natl. Acad. Sci. U.S.A.">
        <title>Independent sorting-out of thousands of duplicated gene pairs in two yeast species descended from a whole-genome duplication.</title>
        <authorList>
            <person name="Scannell D.R."/>
            <person name="Frank A.C."/>
            <person name="Conant G.C."/>
            <person name="Byrne K.P."/>
            <person name="Woolfit M."/>
            <person name="Wolfe K.H."/>
        </authorList>
    </citation>
    <scope>NUCLEOTIDE SEQUENCE [LARGE SCALE GENOMIC DNA]</scope>
    <source>
        <strain evidence="5">ATCC 22028 / DSM 70294 / BCRC 21397 / CBS 2163 / NBRC 10782 / NRRL Y-8283 / UCD 57-17</strain>
    </source>
</reference>
<name>A7TL12_VANPO</name>
<dbReference type="SMART" id="SM00671">
    <property type="entry name" value="SEL1"/>
    <property type="match status" value="4"/>
</dbReference>
<organism evidence="5">
    <name type="scientific">Vanderwaltozyma polyspora (strain ATCC 22028 / DSM 70294 / BCRC 21397 / CBS 2163 / NBRC 10782 / NRRL Y-8283 / UCD 57-17)</name>
    <name type="common">Kluyveromyces polysporus</name>
    <dbReference type="NCBI Taxonomy" id="436907"/>
    <lineage>
        <taxon>Eukaryota</taxon>
        <taxon>Fungi</taxon>
        <taxon>Dikarya</taxon>
        <taxon>Ascomycota</taxon>
        <taxon>Saccharomycotina</taxon>
        <taxon>Saccharomycetes</taxon>
        <taxon>Saccharomycetales</taxon>
        <taxon>Saccharomycetaceae</taxon>
        <taxon>Vanderwaltozyma</taxon>
    </lineage>
</organism>
<keyword evidence="3" id="KW-0732">Signal</keyword>
<dbReference type="eggNOG" id="KOG1550">
    <property type="taxonomic scope" value="Eukaryota"/>
</dbReference>
<evidence type="ECO:0000256" key="2">
    <source>
        <dbReference type="SAM" id="Phobius"/>
    </source>
</evidence>
<dbReference type="OrthoDB" id="27934at2759"/>
<evidence type="ECO:0000313" key="5">
    <source>
        <dbReference type="Proteomes" id="UP000000267"/>
    </source>
</evidence>
<dbReference type="Pfam" id="PF08238">
    <property type="entry name" value="Sel1"/>
    <property type="match status" value="6"/>
</dbReference>
<dbReference type="InterPro" id="IPR011990">
    <property type="entry name" value="TPR-like_helical_dom_sf"/>
</dbReference>
<gene>
    <name evidence="4" type="ORF">Kpol_530p38</name>
</gene>
<feature type="chain" id="PRO_5002715655" description="ERAD-associated E3 ubiquitin-protein ligase component HRD3" evidence="3">
    <location>
        <begin position="20"/>
        <end position="771"/>
    </location>
</feature>
<keyword evidence="5" id="KW-1185">Reference proteome</keyword>
<dbReference type="InterPro" id="IPR006597">
    <property type="entry name" value="Sel1-like"/>
</dbReference>
<comment type="similarity">
    <text evidence="1">Belongs to the sel-1 family.</text>
</comment>
<dbReference type="GeneID" id="5545260"/>
<dbReference type="PhylomeDB" id="A7TL12"/>
<evidence type="ECO:0000256" key="1">
    <source>
        <dbReference type="ARBA" id="ARBA00038101"/>
    </source>
</evidence>
<feature type="transmembrane region" description="Helical" evidence="2">
    <location>
        <begin position="725"/>
        <end position="749"/>
    </location>
</feature>
<accession>A7TL12</accession>
<feature type="signal peptide" evidence="3">
    <location>
        <begin position="1"/>
        <end position="19"/>
    </location>
</feature>
<keyword evidence="2" id="KW-0472">Membrane</keyword>
<dbReference type="Gene3D" id="1.25.40.10">
    <property type="entry name" value="Tetratricopeptide repeat domain"/>
    <property type="match status" value="2"/>
</dbReference>
<dbReference type="InParanoid" id="A7TL12"/>
<dbReference type="HOGENOM" id="CLU_348239_0_0_1"/>
<dbReference type="EMBL" id="DS480411">
    <property type="protein sequence ID" value="EDO17068.1"/>
    <property type="molecule type" value="Genomic_DNA"/>
</dbReference>
<keyword evidence="2" id="KW-0812">Transmembrane</keyword>
<dbReference type="InterPro" id="IPR050767">
    <property type="entry name" value="Sel1_AlgK"/>
</dbReference>
<sequence>MLIIWLYSIFLANLIKVLAVDVDPWNNITNTIDLYSDTLQPDYFHVNNTVLDECQLHIRRSYSLEREKQEFDKFWASLDPDSLHSSFYNDLVISSDKYQNPNATYMLAQIHLYGDYGFPHNKSLGFHYLDKFNNLTDYQNATALFDMGVLYTTGLLGTTEIDIPKGLAFFEKAADSGDLRAKQALAYRYLVGMNVPKDCGKALFLYRQLAEHIFERFTPEEWSIEFPPLESYNIRVSDLDGGLLGEGLNRITSSIKRSASKRPDLFSIYYTQMNEGKVYLSFNSDESVLGSNDDDVLDKLVDSYYTALDLFKGTYNTRRTPEMARLLLESIFEEFDSSVASMDNLQAHFYGRCVDLLGHIYLTGEGLPSSDANTAETYLNRSLQVVENLSSIFTTTNKDLGLIHQYKYGNITKAVQYYKKIFNKWGSAGGPDYQLAKLSIEHPEMKLGNPLVLMQQGHMRGYLPSTYEFASMLENGINDNYNIEDTALVYKLFVESNDWLMAPRLRDTYARLLLGDTESALWGYAVAAEQGYESAQVSAAYIMYKQPNLYGKSTELLATRKRLAVTYYARAFRQLNIDAGVIAGNLYFEMGDYPRALTSYQSAALKYSPMALWNLGYMYENALGVEKDYHLAKRFYDEALTFDPNILWGVKFSLLQLQIKSWYYWLIRSEETTIAGAQSSSIVKVLPFYKQLINLFRYSGSDSLSKDKVDKVTSNTQQQSAETAFLGRFSSLFIIVTVICIQYVIRFVLAIRQGRAHVRAEQPEPAHINEE</sequence>
<evidence type="ECO:0000313" key="4">
    <source>
        <dbReference type="EMBL" id="EDO17068.1"/>
    </source>
</evidence>
<dbReference type="SUPFAM" id="SSF81901">
    <property type="entry name" value="HCP-like"/>
    <property type="match status" value="2"/>
</dbReference>
<dbReference type="PANTHER" id="PTHR11102">
    <property type="entry name" value="SEL-1-LIKE PROTEIN"/>
    <property type="match status" value="1"/>
</dbReference>
<dbReference type="KEGG" id="vpo:Kpol_530p38"/>
<evidence type="ECO:0008006" key="6">
    <source>
        <dbReference type="Google" id="ProtNLM"/>
    </source>
</evidence>
<dbReference type="RefSeq" id="XP_001644926.1">
    <property type="nucleotide sequence ID" value="XM_001644876.1"/>
</dbReference>
<dbReference type="OMA" id="MDLQARK"/>
<dbReference type="Proteomes" id="UP000000267">
    <property type="component" value="Unassembled WGS sequence"/>
</dbReference>
<protein>
    <recommendedName>
        <fullName evidence="6">ERAD-associated E3 ubiquitin-protein ligase component HRD3</fullName>
    </recommendedName>
</protein>
<proteinExistence type="inferred from homology"/>
<dbReference type="STRING" id="436907.A7TL12"/>
<keyword evidence="2" id="KW-1133">Transmembrane helix</keyword>
<evidence type="ECO:0000256" key="3">
    <source>
        <dbReference type="SAM" id="SignalP"/>
    </source>
</evidence>
<dbReference type="PANTHER" id="PTHR11102:SF160">
    <property type="entry name" value="ERAD-ASSOCIATED E3 UBIQUITIN-PROTEIN LIGASE COMPONENT HRD3"/>
    <property type="match status" value="1"/>
</dbReference>